<dbReference type="EMBL" id="BGPR01112545">
    <property type="protein sequence ID" value="GBM95412.1"/>
    <property type="molecule type" value="Genomic_DNA"/>
</dbReference>
<evidence type="ECO:0000313" key="3">
    <source>
        <dbReference type="EMBL" id="GBM95412.1"/>
    </source>
</evidence>
<reference evidence="3 4" key="1">
    <citation type="journal article" date="2019" name="Sci. Rep.">
        <title>Orb-weaving spider Araneus ventricosus genome elucidates the spidroin gene catalogue.</title>
        <authorList>
            <person name="Kono N."/>
            <person name="Nakamura H."/>
            <person name="Ohtoshi R."/>
            <person name="Moran D.A.P."/>
            <person name="Shinohara A."/>
            <person name="Yoshida Y."/>
            <person name="Fujiwara M."/>
            <person name="Mori M."/>
            <person name="Tomita M."/>
            <person name="Arakawa K."/>
        </authorList>
    </citation>
    <scope>NUCLEOTIDE SEQUENCE [LARGE SCALE GENOMIC DNA]</scope>
</reference>
<dbReference type="Proteomes" id="UP000499080">
    <property type="component" value="Unassembled WGS sequence"/>
</dbReference>
<proteinExistence type="predicted"/>
<dbReference type="EMBL" id="BGPR01112537">
    <property type="protein sequence ID" value="GBM95389.1"/>
    <property type="molecule type" value="Genomic_DNA"/>
</dbReference>
<comment type="caution">
    <text evidence="3">The sequence shown here is derived from an EMBL/GenBank/DDBJ whole genome shotgun (WGS) entry which is preliminary data.</text>
</comment>
<protein>
    <recommendedName>
        <fullName evidence="5">DUF4817 domain-containing protein</fullName>
    </recommendedName>
</protein>
<evidence type="ECO:0008006" key="5">
    <source>
        <dbReference type="Google" id="ProtNLM"/>
    </source>
</evidence>
<keyword evidence="4" id="KW-1185">Reference proteome</keyword>
<accession>A0A4Y2K1Y4</accession>
<name>A0A4Y2K1Y4_ARAVE</name>
<dbReference type="AlphaFoldDB" id="A0A4Y2K1Y4"/>
<evidence type="ECO:0000313" key="4">
    <source>
        <dbReference type="Proteomes" id="UP000499080"/>
    </source>
</evidence>
<evidence type="ECO:0000256" key="1">
    <source>
        <dbReference type="SAM" id="MobiDB-lite"/>
    </source>
</evidence>
<evidence type="ECO:0000313" key="2">
    <source>
        <dbReference type="EMBL" id="GBM95389.1"/>
    </source>
</evidence>
<organism evidence="3 4">
    <name type="scientific">Araneus ventricosus</name>
    <name type="common">Orbweaver spider</name>
    <name type="synonym">Epeira ventricosa</name>
    <dbReference type="NCBI Taxonomy" id="182803"/>
    <lineage>
        <taxon>Eukaryota</taxon>
        <taxon>Metazoa</taxon>
        <taxon>Ecdysozoa</taxon>
        <taxon>Arthropoda</taxon>
        <taxon>Chelicerata</taxon>
        <taxon>Arachnida</taxon>
        <taxon>Araneae</taxon>
        <taxon>Araneomorphae</taxon>
        <taxon>Entelegynae</taxon>
        <taxon>Araneoidea</taxon>
        <taxon>Araneidae</taxon>
        <taxon>Araneus</taxon>
    </lineage>
</organism>
<sequence length="106" mass="11890">MPLIKEERIYIILLAGSGITRDVACIFNAMHRDQVSHNTVAKLDMKFKRTGSVTDASKQVWKVKEAIDEGTSTQVLVAMTRSPKNGIRRLSSYGNQSKECHAHFAR</sequence>
<gene>
    <name evidence="2" type="ORF">AVEN_149066_1</name>
    <name evidence="3" type="ORF">AVEN_222273_1</name>
</gene>
<feature type="region of interest" description="Disordered" evidence="1">
    <location>
        <begin position="87"/>
        <end position="106"/>
    </location>
</feature>
<dbReference type="OrthoDB" id="6736600at2759"/>